<evidence type="ECO:0000313" key="2">
    <source>
        <dbReference type="EMBL" id="GHE29345.1"/>
    </source>
</evidence>
<feature type="transmembrane region" description="Helical" evidence="1">
    <location>
        <begin position="69"/>
        <end position="85"/>
    </location>
</feature>
<gene>
    <name evidence="2" type="ORF">GCM10017764_10160</name>
</gene>
<organism evidence="2 3">
    <name type="scientific">Sphingobacterium griseoflavum</name>
    <dbReference type="NCBI Taxonomy" id="1474952"/>
    <lineage>
        <taxon>Bacteria</taxon>
        <taxon>Pseudomonadati</taxon>
        <taxon>Bacteroidota</taxon>
        <taxon>Sphingobacteriia</taxon>
        <taxon>Sphingobacteriales</taxon>
        <taxon>Sphingobacteriaceae</taxon>
        <taxon>Sphingobacterium</taxon>
    </lineage>
</organism>
<feature type="transmembrane region" description="Helical" evidence="1">
    <location>
        <begin position="39"/>
        <end position="57"/>
    </location>
</feature>
<evidence type="ECO:0000256" key="1">
    <source>
        <dbReference type="SAM" id="Phobius"/>
    </source>
</evidence>
<dbReference type="EMBL" id="BNAF01000003">
    <property type="protein sequence ID" value="GHE29345.1"/>
    <property type="molecule type" value="Genomic_DNA"/>
</dbReference>
<evidence type="ECO:0000313" key="3">
    <source>
        <dbReference type="Proteomes" id="UP000620550"/>
    </source>
</evidence>
<dbReference type="Proteomes" id="UP000620550">
    <property type="component" value="Unassembled WGS sequence"/>
</dbReference>
<proteinExistence type="predicted"/>
<keyword evidence="1" id="KW-1133">Transmembrane helix</keyword>
<reference evidence="3" key="1">
    <citation type="journal article" date="2019" name="Int. J. Syst. Evol. Microbiol.">
        <title>The Global Catalogue of Microorganisms (GCM) 10K type strain sequencing project: providing services to taxonomists for standard genome sequencing and annotation.</title>
        <authorList>
            <consortium name="The Broad Institute Genomics Platform"/>
            <consortium name="The Broad Institute Genome Sequencing Center for Infectious Disease"/>
            <person name="Wu L."/>
            <person name="Ma J."/>
        </authorList>
    </citation>
    <scope>NUCLEOTIDE SEQUENCE [LARGE SCALE GENOMIC DNA]</scope>
    <source>
        <strain evidence="3">CGMCC 1.12966</strain>
    </source>
</reference>
<accession>A0ABQ3HS37</accession>
<protein>
    <recommendedName>
        <fullName evidence="4">Membrane transporter protein</fullName>
    </recommendedName>
</protein>
<comment type="caution">
    <text evidence="2">The sequence shown here is derived from an EMBL/GenBank/DDBJ whole genome shotgun (WGS) entry which is preliminary data.</text>
</comment>
<keyword evidence="1" id="KW-0472">Membrane</keyword>
<sequence length="89" mass="9989">MMPNSFIVGVGIGAIAPIIAFLLTNYTALVAHYFPTKPIVLYMLAFGINLILVRVFFRKEIPRDQVAKGIVLTTFLGLLLILYFFKLNL</sequence>
<name>A0ABQ3HS37_9SPHI</name>
<keyword evidence="3" id="KW-1185">Reference proteome</keyword>
<dbReference type="RefSeq" id="WP_189625538.1">
    <property type="nucleotide sequence ID" value="NZ_BNAF01000003.1"/>
</dbReference>
<keyword evidence="1" id="KW-0812">Transmembrane</keyword>
<feature type="transmembrane region" description="Helical" evidence="1">
    <location>
        <begin position="7"/>
        <end position="33"/>
    </location>
</feature>
<evidence type="ECO:0008006" key="4">
    <source>
        <dbReference type="Google" id="ProtNLM"/>
    </source>
</evidence>